<dbReference type="SUPFAM" id="SSF54695">
    <property type="entry name" value="POZ domain"/>
    <property type="match status" value="1"/>
</dbReference>
<dbReference type="PROSITE" id="PS50097">
    <property type="entry name" value="BTB"/>
    <property type="match status" value="1"/>
</dbReference>
<evidence type="ECO:0000259" key="1">
    <source>
        <dbReference type="PROSITE" id="PS50097"/>
    </source>
</evidence>
<protein>
    <recommendedName>
        <fullName evidence="1">BTB domain-containing protein</fullName>
    </recommendedName>
</protein>
<evidence type="ECO:0000313" key="3">
    <source>
        <dbReference type="Proteomes" id="UP001338125"/>
    </source>
</evidence>
<dbReference type="Gene3D" id="3.30.710.10">
    <property type="entry name" value="Potassium Channel Kv1.1, Chain A"/>
    <property type="match status" value="1"/>
</dbReference>
<keyword evidence="3" id="KW-1185">Reference proteome</keyword>
<organism evidence="2 3">
    <name type="scientific">Cladobotryum mycophilum</name>
    <dbReference type="NCBI Taxonomy" id="491253"/>
    <lineage>
        <taxon>Eukaryota</taxon>
        <taxon>Fungi</taxon>
        <taxon>Dikarya</taxon>
        <taxon>Ascomycota</taxon>
        <taxon>Pezizomycotina</taxon>
        <taxon>Sordariomycetes</taxon>
        <taxon>Hypocreomycetidae</taxon>
        <taxon>Hypocreales</taxon>
        <taxon>Hypocreaceae</taxon>
        <taxon>Cladobotryum</taxon>
    </lineage>
</organism>
<evidence type="ECO:0000313" key="2">
    <source>
        <dbReference type="EMBL" id="KAK5997572.1"/>
    </source>
</evidence>
<dbReference type="PANTHER" id="PTHR47843">
    <property type="entry name" value="BTB DOMAIN-CONTAINING PROTEIN-RELATED"/>
    <property type="match status" value="1"/>
</dbReference>
<gene>
    <name evidence="2" type="ORF">PT974_02935</name>
</gene>
<accession>A0ABR0SZI3</accession>
<dbReference type="InterPro" id="IPR011333">
    <property type="entry name" value="SKP1/BTB/POZ_sf"/>
</dbReference>
<comment type="caution">
    <text evidence="2">The sequence shown here is derived from an EMBL/GenBank/DDBJ whole genome shotgun (WGS) entry which is preliminary data.</text>
</comment>
<feature type="domain" description="BTB" evidence="1">
    <location>
        <begin position="13"/>
        <end position="82"/>
    </location>
</feature>
<sequence length="257" mass="29394">MASITWDTILASDQFKFIVGRERAEFTVHSAVIASQSAALEKLVNNGMKESQERCVVWDEVDVATFTRFCQFAYTGTYTSTGPRKRPDYVKPEGPQPPPAVRQLNDLAQRRNPDANRCFQLWKAFQSLHPSSVKTLSGKNKPDDDFTPFLSHARLYVLAECYGIDSLGQMALRTLRLHLQELTLYSETTDECLELIKYCYDNTVEGEGKADALRHLLNLHAACNLEQFWKNPEFRALMRDNEEFSEGVMNLLMKRLD</sequence>
<name>A0ABR0SZI3_9HYPO</name>
<proteinExistence type="predicted"/>
<dbReference type="InterPro" id="IPR000210">
    <property type="entry name" value="BTB/POZ_dom"/>
</dbReference>
<reference evidence="2 3" key="1">
    <citation type="submission" date="2024-01" db="EMBL/GenBank/DDBJ databases">
        <title>Complete genome of Cladobotryum mycophilum ATHUM6906.</title>
        <authorList>
            <person name="Christinaki A.C."/>
            <person name="Myridakis A.I."/>
            <person name="Kouvelis V.N."/>
        </authorList>
    </citation>
    <scope>NUCLEOTIDE SEQUENCE [LARGE SCALE GENOMIC DNA]</scope>
    <source>
        <strain evidence="2 3">ATHUM6906</strain>
    </source>
</reference>
<dbReference type="EMBL" id="JAVFKD010000002">
    <property type="protein sequence ID" value="KAK5997572.1"/>
    <property type="molecule type" value="Genomic_DNA"/>
</dbReference>
<dbReference type="Pfam" id="PF00651">
    <property type="entry name" value="BTB"/>
    <property type="match status" value="1"/>
</dbReference>
<dbReference type="Proteomes" id="UP001338125">
    <property type="component" value="Unassembled WGS sequence"/>
</dbReference>